<keyword evidence="3 7" id="KW-0489">Methyltransferase</keyword>
<dbReference type="Gene3D" id="1.10.1020.10">
    <property type="entry name" value="Adenine-specific Methyltransferase, Domain 2"/>
    <property type="match status" value="1"/>
</dbReference>
<evidence type="ECO:0000313" key="8">
    <source>
        <dbReference type="Proteomes" id="UP000045545"/>
    </source>
</evidence>
<dbReference type="InterPro" id="IPR029063">
    <property type="entry name" value="SAM-dependent_MTases_sf"/>
</dbReference>
<dbReference type="GO" id="GO:0009007">
    <property type="term" value="F:site-specific DNA-methyltransferase (adenine-specific) activity"/>
    <property type="evidence" value="ECO:0007669"/>
    <property type="project" value="UniProtKB-EC"/>
</dbReference>
<dbReference type="InterPro" id="IPR012327">
    <property type="entry name" value="MeTrfase_D12"/>
</dbReference>
<proteinExistence type="inferred from homology"/>
<dbReference type="PRINTS" id="PR00505">
    <property type="entry name" value="D12N6MTFRASE"/>
</dbReference>
<name>A0A0E4C7X9_9FIRM</name>
<dbReference type="PANTHER" id="PTHR30481:SF2">
    <property type="entry name" value="SITE-SPECIFIC DNA-METHYLTRANSFERASE (ADENINE-SPECIFIC)"/>
    <property type="match status" value="1"/>
</dbReference>
<dbReference type="PANTHER" id="PTHR30481">
    <property type="entry name" value="DNA ADENINE METHYLASE"/>
    <property type="match status" value="1"/>
</dbReference>
<dbReference type="GO" id="GO:0009307">
    <property type="term" value="P:DNA restriction-modification system"/>
    <property type="evidence" value="ECO:0007669"/>
    <property type="project" value="InterPro"/>
</dbReference>
<dbReference type="Pfam" id="PF02086">
    <property type="entry name" value="MethyltransfD12"/>
    <property type="match status" value="1"/>
</dbReference>
<evidence type="ECO:0000313" key="7">
    <source>
        <dbReference type="EMBL" id="CFX15431.1"/>
    </source>
</evidence>
<dbReference type="InterPro" id="IPR012263">
    <property type="entry name" value="M_m6A_EcoRV"/>
</dbReference>
<organism evidence="7 8">
    <name type="scientific">Syntrophomonas zehnderi OL-4</name>
    <dbReference type="NCBI Taxonomy" id="690567"/>
    <lineage>
        <taxon>Bacteria</taxon>
        <taxon>Bacillati</taxon>
        <taxon>Bacillota</taxon>
        <taxon>Clostridia</taxon>
        <taxon>Eubacteriales</taxon>
        <taxon>Syntrophomonadaceae</taxon>
        <taxon>Syntrophomonas</taxon>
    </lineage>
</organism>
<evidence type="ECO:0000256" key="4">
    <source>
        <dbReference type="ARBA" id="ARBA00022679"/>
    </source>
</evidence>
<dbReference type="PIRSF" id="PIRSF000398">
    <property type="entry name" value="M_m6A_EcoRV"/>
    <property type="match status" value="1"/>
</dbReference>
<sequence>MNRSPLRYPGGKSSITPLIKLILSKKDNRTTTYIEPFAGGAGVAINLLLDGVVDNIVINDYDKAIYSFWRALKEQTDDLISLIEDTPVNIEEWYKQKAIYSTSNRKYSLELGFATFFLNRTNRSGILNAGPIGGYSQSDFYKIDARYNKPMLVERIQSIATKKKSIFIYNKEVRSFLTQILPKFQENAFIYFDPPYFVNGKRLYKNFFVENDHVDIARSIEQNVTCDWVMTYDDETRIRSIYSNYVMRNYVLNYSAANKGKGTELIIFKSSKLVPNELEIRNDLPRLAISNF</sequence>
<protein>
    <recommendedName>
        <fullName evidence="2">site-specific DNA-methyltransferase (adenine-specific)</fullName>
        <ecNumber evidence="2">2.1.1.72</ecNumber>
    </recommendedName>
</protein>
<dbReference type="InterPro" id="IPR023095">
    <property type="entry name" value="Ade_MeTrfase_dom_2"/>
</dbReference>
<dbReference type="STRING" id="690567.633"/>
<evidence type="ECO:0000256" key="6">
    <source>
        <dbReference type="ARBA" id="ARBA00047942"/>
    </source>
</evidence>
<dbReference type="Gene3D" id="3.40.50.150">
    <property type="entry name" value="Vaccinia Virus protein VP39"/>
    <property type="match status" value="1"/>
</dbReference>
<reference evidence="7 8" key="1">
    <citation type="submission" date="2015-03" db="EMBL/GenBank/DDBJ databases">
        <authorList>
            <person name="Murphy D."/>
        </authorList>
    </citation>
    <scope>NUCLEOTIDE SEQUENCE [LARGE SCALE GENOMIC DNA]</scope>
    <source>
        <strain evidence="7 8">OL-4</strain>
    </source>
</reference>
<dbReference type="GO" id="GO:0006298">
    <property type="term" value="P:mismatch repair"/>
    <property type="evidence" value="ECO:0007669"/>
    <property type="project" value="TreeGrafter"/>
</dbReference>
<dbReference type="GO" id="GO:1904047">
    <property type="term" value="F:S-adenosyl-L-methionine binding"/>
    <property type="evidence" value="ECO:0007669"/>
    <property type="project" value="TreeGrafter"/>
</dbReference>
<evidence type="ECO:0000256" key="1">
    <source>
        <dbReference type="ARBA" id="ARBA00006594"/>
    </source>
</evidence>
<evidence type="ECO:0000256" key="2">
    <source>
        <dbReference type="ARBA" id="ARBA00011900"/>
    </source>
</evidence>
<dbReference type="SUPFAM" id="SSF53335">
    <property type="entry name" value="S-adenosyl-L-methionine-dependent methyltransferases"/>
    <property type="match status" value="1"/>
</dbReference>
<dbReference type="GO" id="GO:0043565">
    <property type="term" value="F:sequence-specific DNA binding"/>
    <property type="evidence" value="ECO:0007669"/>
    <property type="project" value="TreeGrafter"/>
</dbReference>
<comment type="similarity">
    <text evidence="1">Belongs to the N(4)/N(6)-methyltransferase family.</text>
</comment>
<evidence type="ECO:0000256" key="3">
    <source>
        <dbReference type="ARBA" id="ARBA00022603"/>
    </source>
</evidence>
<comment type="catalytic activity">
    <reaction evidence="6">
        <text>a 2'-deoxyadenosine in DNA + S-adenosyl-L-methionine = an N(6)-methyl-2'-deoxyadenosine in DNA + S-adenosyl-L-homocysteine + H(+)</text>
        <dbReference type="Rhea" id="RHEA:15197"/>
        <dbReference type="Rhea" id="RHEA-COMP:12418"/>
        <dbReference type="Rhea" id="RHEA-COMP:12419"/>
        <dbReference type="ChEBI" id="CHEBI:15378"/>
        <dbReference type="ChEBI" id="CHEBI:57856"/>
        <dbReference type="ChEBI" id="CHEBI:59789"/>
        <dbReference type="ChEBI" id="CHEBI:90615"/>
        <dbReference type="ChEBI" id="CHEBI:90616"/>
        <dbReference type="EC" id="2.1.1.72"/>
    </reaction>
</comment>
<dbReference type="EMBL" id="CGIH01000009">
    <property type="protein sequence ID" value="CFX15431.1"/>
    <property type="molecule type" value="Genomic_DNA"/>
</dbReference>
<dbReference type="GO" id="GO:0032259">
    <property type="term" value="P:methylation"/>
    <property type="evidence" value="ECO:0007669"/>
    <property type="project" value="UniProtKB-KW"/>
</dbReference>
<keyword evidence="4" id="KW-0808">Transferase</keyword>
<dbReference type="Proteomes" id="UP000045545">
    <property type="component" value="Unassembled WGS sequence"/>
</dbReference>
<keyword evidence="8" id="KW-1185">Reference proteome</keyword>
<dbReference type="OrthoDB" id="9805629at2"/>
<dbReference type="EC" id="2.1.1.72" evidence="2"/>
<dbReference type="RefSeq" id="WP_046495714.1">
    <property type="nucleotide sequence ID" value="NZ_CGIH01000009.1"/>
</dbReference>
<keyword evidence="5" id="KW-0949">S-adenosyl-L-methionine</keyword>
<accession>A0A0E4C7X9</accession>
<evidence type="ECO:0000256" key="5">
    <source>
        <dbReference type="ARBA" id="ARBA00022691"/>
    </source>
</evidence>
<gene>
    <name evidence="7" type="ORF">633</name>
</gene>
<dbReference type="AlphaFoldDB" id="A0A0E4C7X9"/>